<dbReference type="InterPro" id="IPR019787">
    <property type="entry name" value="Znf_PHD-finger"/>
</dbReference>
<organism evidence="15 16">
    <name type="scientific">Circinella minor</name>
    <dbReference type="NCBI Taxonomy" id="1195481"/>
    <lineage>
        <taxon>Eukaryota</taxon>
        <taxon>Fungi</taxon>
        <taxon>Fungi incertae sedis</taxon>
        <taxon>Mucoromycota</taxon>
        <taxon>Mucoromycotina</taxon>
        <taxon>Mucoromycetes</taxon>
        <taxon>Mucorales</taxon>
        <taxon>Lichtheimiaceae</taxon>
        <taxon>Circinella</taxon>
    </lineage>
</organism>
<feature type="compositionally biased region" description="Low complexity" evidence="10">
    <location>
        <begin position="276"/>
        <end position="293"/>
    </location>
</feature>
<evidence type="ECO:0000256" key="4">
    <source>
        <dbReference type="ARBA" id="ARBA00022771"/>
    </source>
</evidence>
<evidence type="ECO:0000256" key="9">
    <source>
        <dbReference type="PROSITE-ProRule" id="PRU00146"/>
    </source>
</evidence>
<dbReference type="SMART" id="SM00297">
    <property type="entry name" value="BROMO"/>
    <property type="match status" value="1"/>
</dbReference>
<feature type="compositionally biased region" description="Basic residues" evidence="10">
    <location>
        <begin position="662"/>
        <end position="672"/>
    </location>
</feature>
<keyword evidence="7" id="KW-0539">Nucleus</keyword>
<feature type="compositionally biased region" description="Low complexity" evidence="10">
    <location>
        <begin position="1114"/>
        <end position="1140"/>
    </location>
</feature>
<feature type="compositionally biased region" description="Basic and acidic residues" evidence="10">
    <location>
        <begin position="160"/>
        <end position="169"/>
    </location>
</feature>
<feature type="compositionally biased region" description="Basic residues" evidence="10">
    <location>
        <begin position="1"/>
        <end position="21"/>
    </location>
</feature>
<dbReference type="CDD" id="cd04369">
    <property type="entry name" value="Bromodomain"/>
    <property type="match status" value="1"/>
</dbReference>
<keyword evidence="6 8" id="KW-0103">Bromodomain</keyword>
<dbReference type="PROSITE" id="PS50014">
    <property type="entry name" value="BROMODOMAIN_2"/>
    <property type="match status" value="1"/>
</dbReference>
<feature type="compositionally biased region" description="Low complexity" evidence="10">
    <location>
        <begin position="29"/>
        <end position="40"/>
    </location>
</feature>
<evidence type="ECO:0000256" key="10">
    <source>
        <dbReference type="SAM" id="MobiDB-lite"/>
    </source>
</evidence>
<evidence type="ECO:0000256" key="7">
    <source>
        <dbReference type="ARBA" id="ARBA00023242"/>
    </source>
</evidence>
<dbReference type="Gene3D" id="2.30.30.140">
    <property type="match status" value="1"/>
</dbReference>
<feature type="compositionally biased region" description="Polar residues" evidence="10">
    <location>
        <begin position="364"/>
        <end position="383"/>
    </location>
</feature>
<dbReference type="Pfam" id="PF13832">
    <property type="entry name" value="zf-HC5HC2H_2"/>
    <property type="match status" value="1"/>
</dbReference>
<dbReference type="CDD" id="cd15492">
    <property type="entry name" value="PHD_BRPF_JADE_like"/>
    <property type="match status" value="1"/>
</dbReference>
<dbReference type="SUPFAM" id="SSF47370">
    <property type="entry name" value="Bromodomain"/>
    <property type="match status" value="1"/>
</dbReference>
<dbReference type="InterPro" id="IPR036427">
    <property type="entry name" value="Bromodomain-like_sf"/>
</dbReference>
<dbReference type="SUPFAM" id="SSF63748">
    <property type="entry name" value="Tudor/PWWP/MBT"/>
    <property type="match status" value="1"/>
</dbReference>
<feature type="region of interest" description="Disordered" evidence="10">
    <location>
        <begin position="1021"/>
        <end position="1044"/>
    </location>
</feature>
<dbReference type="SMART" id="SM00293">
    <property type="entry name" value="PWWP"/>
    <property type="match status" value="1"/>
</dbReference>
<feature type="domain" description="PHD-type" evidence="12">
    <location>
        <begin position="469"/>
        <end position="519"/>
    </location>
</feature>
<name>A0A8H7S540_9FUNG</name>
<dbReference type="Gene3D" id="3.30.40.10">
    <property type="entry name" value="Zinc/RING finger domain, C3HC4 (zinc finger)"/>
    <property type="match status" value="2"/>
</dbReference>
<dbReference type="InterPro" id="IPR000313">
    <property type="entry name" value="PWWP_dom"/>
</dbReference>
<evidence type="ECO:0000256" key="2">
    <source>
        <dbReference type="ARBA" id="ARBA00022723"/>
    </source>
</evidence>
<dbReference type="PRINTS" id="PR00503">
    <property type="entry name" value="BROMODOMAIN"/>
</dbReference>
<evidence type="ECO:0000259" key="12">
    <source>
        <dbReference type="PROSITE" id="PS50016"/>
    </source>
</evidence>
<feature type="compositionally biased region" description="Low complexity" evidence="10">
    <location>
        <begin position="209"/>
        <end position="226"/>
    </location>
</feature>
<dbReference type="PROSITE" id="PS51805">
    <property type="entry name" value="EPHD"/>
    <property type="match status" value="1"/>
</dbReference>
<feature type="region of interest" description="Disordered" evidence="10">
    <location>
        <begin position="1238"/>
        <end position="1268"/>
    </location>
</feature>
<dbReference type="OrthoDB" id="20839at2759"/>
<keyword evidence="2" id="KW-0479">Metal-binding</keyword>
<dbReference type="Proteomes" id="UP000646827">
    <property type="component" value="Unassembled WGS sequence"/>
</dbReference>
<evidence type="ECO:0000259" key="13">
    <source>
        <dbReference type="PROSITE" id="PS50812"/>
    </source>
</evidence>
<keyword evidence="5" id="KW-0862">Zinc</keyword>
<dbReference type="InterPro" id="IPR019786">
    <property type="entry name" value="Zinc_finger_PHD-type_CS"/>
</dbReference>
<keyword evidence="4 9" id="KW-0863">Zinc-finger</keyword>
<feature type="compositionally biased region" description="Basic and acidic residues" evidence="10">
    <location>
        <begin position="345"/>
        <end position="363"/>
    </location>
</feature>
<feature type="compositionally biased region" description="Low complexity" evidence="10">
    <location>
        <begin position="1242"/>
        <end position="1254"/>
    </location>
</feature>
<dbReference type="InterPro" id="IPR034732">
    <property type="entry name" value="EPHD"/>
</dbReference>
<dbReference type="PROSITE" id="PS01359">
    <property type="entry name" value="ZF_PHD_1"/>
    <property type="match status" value="1"/>
</dbReference>
<gene>
    <name evidence="15" type="ORF">INT45_013535</name>
</gene>
<dbReference type="CDD" id="cd15670">
    <property type="entry name" value="ePHD_BRPF"/>
    <property type="match status" value="1"/>
</dbReference>
<dbReference type="Pfam" id="PF13831">
    <property type="entry name" value="PHD_2"/>
    <property type="match status" value="1"/>
</dbReference>
<dbReference type="InterPro" id="IPR019542">
    <property type="entry name" value="Enhancer_polycomb-like_N"/>
</dbReference>
<dbReference type="InterPro" id="IPR001487">
    <property type="entry name" value="Bromodomain"/>
</dbReference>
<evidence type="ECO:0000313" key="15">
    <source>
        <dbReference type="EMBL" id="KAG2222904.1"/>
    </source>
</evidence>
<keyword evidence="16" id="KW-1185">Reference proteome</keyword>
<dbReference type="GO" id="GO:0006325">
    <property type="term" value="P:chromatin organization"/>
    <property type="evidence" value="ECO:0007669"/>
    <property type="project" value="UniProtKB-ARBA"/>
</dbReference>
<feature type="region of interest" description="Disordered" evidence="10">
    <location>
        <begin position="1062"/>
        <end position="1085"/>
    </location>
</feature>
<evidence type="ECO:0000313" key="16">
    <source>
        <dbReference type="Proteomes" id="UP000646827"/>
    </source>
</evidence>
<dbReference type="InterPro" id="IPR013083">
    <property type="entry name" value="Znf_RING/FYVE/PHD"/>
</dbReference>
<dbReference type="SMART" id="SM00249">
    <property type="entry name" value="PHD"/>
    <property type="match status" value="2"/>
</dbReference>
<dbReference type="FunFam" id="3.30.40.10:FF:000008">
    <property type="entry name" value="Bromodomain containing 1, isoform CRA_a"/>
    <property type="match status" value="1"/>
</dbReference>
<dbReference type="PROSITE" id="PS50016">
    <property type="entry name" value="ZF_PHD_2"/>
    <property type="match status" value="1"/>
</dbReference>
<reference evidence="15 16" key="1">
    <citation type="submission" date="2020-12" db="EMBL/GenBank/DDBJ databases">
        <title>Metabolic potential, ecology and presence of endohyphal bacteria is reflected in genomic diversity of Mucoromycotina.</title>
        <authorList>
            <person name="Muszewska A."/>
            <person name="Okrasinska A."/>
            <person name="Steczkiewicz K."/>
            <person name="Drgas O."/>
            <person name="Orlowska M."/>
            <person name="Perlinska-Lenart U."/>
            <person name="Aleksandrzak-Piekarczyk T."/>
            <person name="Szatraj K."/>
            <person name="Zielenkiewicz U."/>
            <person name="Pilsyk S."/>
            <person name="Malc E."/>
            <person name="Mieczkowski P."/>
            <person name="Kruszewska J.S."/>
            <person name="Biernat P."/>
            <person name="Pawlowska J."/>
        </authorList>
    </citation>
    <scope>NUCLEOTIDE SEQUENCE [LARGE SCALE GENOMIC DNA]</scope>
    <source>
        <strain evidence="15 16">CBS 142.35</strain>
    </source>
</reference>
<feature type="region of interest" description="Disordered" evidence="10">
    <location>
        <begin position="700"/>
        <end position="739"/>
    </location>
</feature>
<dbReference type="GO" id="GO:0005634">
    <property type="term" value="C:nucleus"/>
    <property type="evidence" value="ECO:0007669"/>
    <property type="project" value="UniProtKB-SubCell"/>
</dbReference>
<dbReference type="Pfam" id="PF00439">
    <property type="entry name" value="Bromodomain"/>
    <property type="match status" value="1"/>
</dbReference>
<dbReference type="Gene3D" id="1.20.920.10">
    <property type="entry name" value="Bromodomain-like"/>
    <property type="match status" value="1"/>
</dbReference>
<evidence type="ECO:0000256" key="1">
    <source>
        <dbReference type="ARBA" id="ARBA00004123"/>
    </source>
</evidence>
<dbReference type="GO" id="GO:0006357">
    <property type="term" value="P:regulation of transcription by RNA polymerase II"/>
    <property type="evidence" value="ECO:0007669"/>
    <property type="project" value="TreeGrafter"/>
</dbReference>
<accession>A0A8H7S540</accession>
<feature type="region of interest" description="Disordered" evidence="10">
    <location>
        <begin position="275"/>
        <end position="383"/>
    </location>
</feature>
<dbReference type="InterPro" id="IPR001965">
    <property type="entry name" value="Znf_PHD"/>
</dbReference>
<feature type="region of interest" description="Disordered" evidence="10">
    <location>
        <begin position="1"/>
        <end position="55"/>
    </location>
</feature>
<feature type="compositionally biased region" description="Basic and acidic residues" evidence="10">
    <location>
        <begin position="137"/>
        <end position="148"/>
    </location>
</feature>
<feature type="domain" description="PWWP" evidence="13">
    <location>
        <begin position="1281"/>
        <end position="1348"/>
    </location>
</feature>
<protein>
    <recommendedName>
        <fullName evidence="17">Peregrin</fullName>
    </recommendedName>
</protein>
<feature type="region of interest" description="Disordered" evidence="10">
    <location>
        <begin position="661"/>
        <end position="684"/>
    </location>
</feature>
<evidence type="ECO:0000256" key="6">
    <source>
        <dbReference type="ARBA" id="ARBA00023117"/>
    </source>
</evidence>
<evidence type="ECO:0000256" key="5">
    <source>
        <dbReference type="ARBA" id="ARBA00022833"/>
    </source>
</evidence>
<dbReference type="InterPro" id="IPR050701">
    <property type="entry name" value="Histone_Mod_Regulator"/>
</dbReference>
<evidence type="ECO:0000259" key="11">
    <source>
        <dbReference type="PROSITE" id="PS50014"/>
    </source>
</evidence>
<evidence type="ECO:0000256" key="8">
    <source>
        <dbReference type="PROSITE-ProRule" id="PRU00035"/>
    </source>
</evidence>
<keyword evidence="3" id="KW-0677">Repeat</keyword>
<feature type="compositionally biased region" description="Basic and acidic residues" evidence="10">
    <location>
        <begin position="295"/>
        <end position="311"/>
    </location>
</feature>
<feature type="compositionally biased region" description="Basic residues" evidence="10">
    <location>
        <begin position="714"/>
        <end position="723"/>
    </location>
</feature>
<feature type="compositionally biased region" description="Polar residues" evidence="10">
    <location>
        <begin position="110"/>
        <end position="136"/>
    </location>
</feature>
<comment type="caution">
    <text evidence="15">The sequence shown here is derived from an EMBL/GenBank/DDBJ whole genome shotgun (WGS) entry which is preliminary data.</text>
</comment>
<dbReference type="SUPFAM" id="SSF57903">
    <property type="entry name" value="FYVE/PHD zinc finger"/>
    <property type="match status" value="1"/>
</dbReference>
<feature type="region of interest" description="Disordered" evidence="10">
    <location>
        <begin position="110"/>
        <end position="230"/>
    </location>
</feature>
<feature type="region of interest" description="Disordered" evidence="10">
    <location>
        <begin position="1100"/>
        <end position="1205"/>
    </location>
</feature>
<feature type="compositionally biased region" description="Low complexity" evidence="10">
    <location>
        <begin position="174"/>
        <end position="188"/>
    </location>
</feature>
<dbReference type="Pfam" id="PF00855">
    <property type="entry name" value="PWWP"/>
    <property type="match status" value="1"/>
</dbReference>
<dbReference type="EMBL" id="JAEPRB010000072">
    <property type="protein sequence ID" value="KAG2222904.1"/>
    <property type="molecule type" value="Genomic_DNA"/>
</dbReference>
<comment type="subcellular location">
    <subcellularLocation>
        <location evidence="1">Nucleus</location>
    </subcellularLocation>
</comment>
<evidence type="ECO:0000259" key="14">
    <source>
        <dbReference type="PROSITE" id="PS51805"/>
    </source>
</evidence>
<proteinExistence type="predicted"/>
<feature type="domain" description="PHD-type" evidence="14">
    <location>
        <begin position="523"/>
        <end position="638"/>
    </location>
</feature>
<evidence type="ECO:0000256" key="3">
    <source>
        <dbReference type="ARBA" id="ARBA00022737"/>
    </source>
</evidence>
<dbReference type="PANTHER" id="PTHR13793:SF107">
    <property type="entry name" value="BROMODOMAIN-CONTAINING PROTEIN HOMOLOG"/>
    <property type="match status" value="1"/>
</dbReference>
<dbReference type="InterPro" id="IPR011011">
    <property type="entry name" value="Znf_FYVE_PHD"/>
</dbReference>
<dbReference type="PANTHER" id="PTHR13793">
    <property type="entry name" value="PHD FINGER PROTEINS"/>
    <property type="match status" value="1"/>
</dbReference>
<dbReference type="FunFam" id="3.30.40.10:FF:000007">
    <property type="entry name" value="Bromodomain containing 1, isoform CRA_b"/>
    <property type="match status" value="1"/>
</dbReference>
<dbReference type="GO" id="GO:0008270">
    <property type="term" value="F:zinc ion binding"/>
    <property type="evidence" value="ECO:0007669"/>
    <property type="project" value="UniProtKB-KW"/>
</dbReference>
<sequence length="1397" mass="160306">MPLKTRGRGRGTGRRGRPKKYPRSEDFQQDQLQQPQQEQQLTIKPPPPYNNSLLLNSSIATPTHHENNTNGHTAVRPREERSYKDYFPNLNLKQPLKIVRVSLADRQQDGINNNETATTTKTHIDNTLLSTATQTTDNKKKDEEKDNNKSNSSENNIHQEVPEIPRESSEESELSSVSLDESVPVVVENGSLNKQQKVTEQEDEDKIISSNSSLSLYESNENSNSSDVLTEDKVTITSGTISSSSLSSSSDHIMDVDINVNDDDKSDNEQVVDIDTTNSNESSSSSSEQQETIETIERNGDPLVDHHKEGDLYQALSTRPQPPLLNDTNMGVNLDALPKPSFRLVTDEKNEESKNRQNEKANDDSGTTTNNIMEDESTVPQQRFQRPENHYIRYIEPSEADLMDMIEYDMDEHDDAWLQMLNEERRKEDLGEVSGDLFEAVMDQLEKEWFDLVKNLPKQVAEEPTLPEDSACAICDDTECENSNAIVFCDGCNLAVHQDCYGIPYIPEGQWLCRKCLVSPENPVSCIFCPNEGGAFKQTNTNKWGHLLCAIWIPEVGLSNSVYMEPIDNIENIPKSRWKLTCYICRRRQGACIQCDSKHCFVAFHVTCARWARLCMRMKSHGSHYDGVVFKAYCDKHTPRDYLEQVNVEQTVAAAQTFFSNSHRRKGNHHHQLQQQQMARQRYVDGSSEISTLTNCSIESSIERQQEEEEDNRKKKHKKKRRTNSNNNNNNSGHDNSAVTQMLPSSKAARAHQHHYSAGAPIAPEYIINKLENMKCVRQATNLRKRSQLIVSICRYWSLKRESRRGAPLLKRLHLEPWTASSSQHKQTEVEKAHRAAAMMNLRADLERVRMLSEQVQKREKQKLERIRKQKAYLEMILFPIEYIAKPLVDQLIEMDKKELFRFPVTPDVAPDYAEIIDTPMSFADILEKFSLHEYTSLEQVENDIMLIWKNCMAYNKPETLYYRTAERLKKVSIDLITQAKQDYNELLIRKETGVLSIDIHPEIFTYNTVHVPSPEELAAERERLEQEEKTRLEEEEKSRLEQEEQERLLAKKLEAKKKLQLEREKAKEKHEEAKRKKRASDAIRRERLRAEKLKAKLLQEQKQQEEEQVVMGSNTSSLVSSSSGDATVPSNGPNNNSNNRITTRSSRAKAIQKEKETIKEEEKGEEKEKQESKKSLRRRTRSMGSEGLVAPTAEQVQRRTSSEARNLLWHSDSVAAEQKNVSPLKLDLKRKAPPGWLYVEDNSSNNNSDADSPTPSPRKKPRRERPSKIIKLEPITDIKPKMIVWARVKGFPPHPAKIVDTKEDDIGKHVLSSKHGEQDVLVEFYEVPDHHKWGWVSRTDIFALGDPEHDTEMLLVARKKRNYRRIKESRVGYEFACKILGLDPLPALNNSTFSKK</sequence>
<feature type="compositionally biased region" description="Basic and acidic residues" evidence="10">
    <location>
        <begin position="1152"/>
        <end position="1175"/>
    </location>
</feature>
<feature type="domain" description="Bromo" evidence="11">
    <location>
        <begin position="893"/>
        <end position="963"/>
    </location>
</feature>
<dbReference type="Pfam" id="PF10513">
    <property type="entry name" value="EPL1"/>
    <property type="match status" value="1"/>
</dbReference>
<evidence type="ECO:0008006" key="17">
    <source>
        <dbReference type="Google" id="ProtNLM"/>
    </source>
</evidence>
<dbReference type="PROSITE" id="PS50812">
    <property type="entry name" value="PWWP"/>
    <property type="match status" value="1"/>
</dbReference>